<gene>
    <name evidence="1" type="ORF">BDM02DRAFT_3128884</name>
</gene>
<organism evidence="1 2">
    <name type="scientific">Thelephora ganbajun</name>
    <name type="common">Ganba fungus</name>
    <dbReference type="NCBI Taxonomy" id="370292"/>
    <lineage>
        <taxon>Eukaryota</taxon>
        <taxon>Fungi</taxon>
        <taxon>Dikarya</taxon>
        <taxon>Basidiomycota</taxon>
        <taxon>Agaricomycotina</taxon>
        <taxon>Agaricomycetes</taxon>
        <taxon>Thelephorales</taxon>
        <taxon>Thelephoraceae</taxon>
        <taxon>Thelephora</taxon>
    </lineage>
</organism>
<evidence type="ECO:0000313" key="2">
    <source>
        <dbReference type="Proteomes" id="UP000886501"/>
    </source>
</evidence>
<proteinExistence type="predicted"/>
<evidence type="ECO:0000313" key="1">
    <source>
        <dbReference type="EMBL" id="KAF9648681.1"/>
    </source>
</evidence>
<protein>
    <submittedName>
        <fullName evidence="1">Uncharacterized protein</fullName>
    </submittedName>
</protein>
<comment type="caution">
    <text evidence="1">The sequence shown here is derived from an EMBL/GenBank/DDBJ whole genome shotgun (WGS) entry which is preliminary data.</text>
</comment>
<accession>A0ACB6ZGA1</accession>
<reference evidence="1" key="2">
    <citation type="journal article" date="2020" name="Nat. Commun.">
        <title>Large-scale genome sequencing of mycorrhizal fungi provides insights into the early evolution of symbiotic traits.</title>
        <authorList>
            <person name="Miyauchi S."/>
            <person name="Kiss E."/>
            <person name="Kuo A."/>
            <person name="Drula E."/>
            <person name="Kohler A."/>
            <person name="Sanchez-Garcia M."/>
            <person name="Morin E."/>
            <person name="Andreopoulos B."/>
            <person name="Barry K.W."/>
            <person name="Bonito G."/>
            <person name="Buee M."/>
            <person name="Carver A."/>
            <person name="Chen C."/>
            <person name="Cichocki N."/>
            <person name="Clum A."/>
            <person name="Culley D."/>
            <person name="Crous P.W."/>
            <person name="Fauchery L."/>
            <person name="Girlanda M."/>
            <person name="Hayes R.D."/>
            <person name="Keri Z."/>
            <person name="LaButti K."/>
            <person name="Lipzen A."/>
            <person name="Lombard V."/>
            <person name="Magnuson J."/>
            <person name="Maillard F."/>
            <person name="Murat C."/>
            <person name="Nolan M."/>
            <person name="Ohm R.A."/>
            <person name="Pangilinan J."/>
            <person name="Pereira M.F."/>
            <person name="Perotto S."/>
            <person name="Peter M."/>
            <person name="Pfister S."/>
            <person name="Riley R."/>
            <person name="Sitrit Y."/>
            <person name="Stielow J.B."/>
            <person name="Szollosi G."/>
            <person name="Zifcakova L."/>
            <person name="Stursova M."/>
            <person name="Spatafora J.W."/>
            <person name="Tedersoo L."/>
            <person name="Vaario L.M."/>
            <person name="Yamada A."/>
            <person name="Yan M."/>
            <person name="Wang P."/>
            <person name="Xu J."/>
            <person name="Bruns T."/>
            <person name="Baldrian P."/>
            <person name="Vilgalys R."/>
            <person name="Dunand C."/>
            <person name="Henrissat B."/>
            <person name="Grigoriev I.V."/>
            <person name="Hibbett D."/>
            <person name="Nagy L.G."/>
            <person name="Martin F.M."/>
        </authorList>
    </citation>
    <scope>NUCLEOTIDE SEQUENCE</scope>
    <source>
        <strain evidence="1">P2</strain>
    </source>
</reference>
<sequence>MGSVARPCRESDGVPDGRAQMCRTKSTGSDVPEFAAKDFYGRYTLSVSRGGGNGALFTRSCIPQRILARAVVGCQSKLRGGDRGVGVQTSRESWPMRWEARTGGYSPHSSGPSHGLPLSHRPELASHTRVRLDTRAGLSRGGLDRWGALEAPANRDIRRFPFSSFHLIGECLYHPQTLGSNTGVLVNVTGDTSVRFEHEVMRDHDAEDTRRVSETLFSDKVASEHIKSRKEVGQKMDNIRPNNALGAEISHSRSCRYPKAYTTVVAP</sequence>
<reference evidence="1" key="1">
    <citation type="submission" date="2019-10" db="EMBL/GenBank/DDBJ databases">
        <authorList>
            <consortium name="DOE Joint Genome Institute"/>
            <person name="Kuo A."/>
            <person name="Miyauchi S."/>
            <person name="Kiss E."/>
            <person name="Drula E."/>
            <person name="Kohler A."/>
            <person name="Sanchez-Garcia M."/>
            <person name="Andreopoulos B."/>
            <person name="Barry K.W."/>
            <person name="Bonito G."/>
            <person name="Buee M."/>
            <person name="Carver A."/>
            <person name="Chen C."/>
            <person name="Cichocki N."/>
            <person name="Clum A."/>
            <person name="Culley D."/>
            <person name="Crous P.W."/>
            <person name="Fauchery L."/>
            <person name="Girlanda M."/>
            <person name="Hayes R."/>
            <person name="Keri Z."/>
            <person name="Labutti K."/>
            <person name="Lipzen A."/>
            <person name="Lombard V."/>
            <person name="Magnuson J."/>
            <person name="Maillard F."/>
            <person name="Morin E."/>
            <person name="Murat C."/>
            <person name="Nolan M."/>
            <person name="Ohm R."/>
            <person name="Pangilinan J."/>
            <person name="Pereira M."/>
            <person name="Perotto S."/>
            <person name="Peter M."/>
            <person name="Riley R."/>
            <person name="Sitrit Y."/>
            <person name="Stielow B."/>
            <person name="Szollosi G."/>
            <person name="Zifcakova L."/>
            <person name="Stursova M."/>
            <person name="Spatafora J.W."/>
            <person name="Tedersoo L."/>
            <person name="Vaario L.-M."/>
            <person name="Yamada A."/>
            <person name="Yan M."/>
            <person name="Wang P."/>
            <person name="Xu J."/>
            <person name="Bruns T."/>
            <person name="Baldrian P."/>
            <person name="Vilgalys R."/>
            <person name="Henrissat B."/>
            <person name="Grigoriev I.V."/>
            <person name="Hibbett D."/>
            <person name="Nagy L.G."/>
            <person name="Martin F.M."/>
        </authorList>
    </citation>
    <scope>NUCLEOTIDE SEQUENCE</scope>
    <source>
        <strain evidence="1">P2</strain>
    </source>
</reference>
<dbReference type="EMBL" id="MU118009">
    <property type="protein sequence ID" value="KAF9648681.1"/>
    <property type="molecule type" value="Genomic_DNA"/>
</dbReference>
<name>A0ACB6ZGA1_THEGA</name>
<keyword evidence="2" id="KW-1185">Reference proteome</keyword>
<dbReference type="Proteomes" id="UP000886501">
    <property type="component" value="Unassembled WGS sequence"/>
</dbReference>